<protein>
    <submittedName>
        <fullName evidence="5">GntR family transcriptional regulator</fullName>
    </submittedName>
</protein>
<reference evidence="5 6" key="1">
    <citation type="submission" date="2023-01" db="EMBL/GenBank/DDBJ databases">
        <title>Draft genome sequence of Nocardiopsis sp. RSe5-2 isolated from halophytes.</title>
        <authorList>
            <person name="Duangmal K."/>
            <person name="Chantavorakit T."/>
        </authorList>
    </citation>
    <scope>NUCLEOTIDE SEQUENCE [LARGE SCALE GENOMIC DNA]</scope>
    <source>
        <strain evidence="5 6">RSe5-2</strain>
    </source>
</reference>
<name>A0ABT4U6A0_9ACTN</name>
<dbReference type="CDD" id="cd07377">
    <property type="entry name" value="WHTH_GntR"/>
    <property type="match status" value="1"/>
</dbReference>
<dbReference type="SUPFAM" id="SSF48008">
    <property type="entry name" value="GntR ligand-binding domain-like"/>
    <property type="match status" value="1"/>
</dbReference>
<evidence type="ECO:0000256" key="2">
    <source>
        <dbReference type="ARBA" id="ARBA00023125"/>
    </source>
</evidence>
<dbReference type="Pfam" id="PF00392">
    <property type="entry name" value="GntR"/>
    <property type="match status" value="1"/>
</dbReference>
<dbReference type="PANTHER" id="PTHR43537:SF45">
    <property type="entry name" value="GNTR FAMILY REGULATORY PROTEIN"/>
    <property type="match status" value="1"/>
</dbReference>
<evidence type="ECO:0000256" key="1">
    <source>
        <dbReference type="ARBA" id="ARBA00023015"/>
    </source>
</evidence>
<evidence type="ECO:0000313" key="5">
    <source>
        <dbReference type="EMBL" id="MDA2811887.1"/>
    </source>
</evidence>
<dbReference type="RefSeq" id="WP_270686340.1">
    <property type="nucleotide sequence ID" value="NZ_JAQFWQ010000038.1"/>
</dbReference>
<dbReference type="InterPro" id="IPR036388">
    <property type="entry name" value="WH-like_DNA-bd_sf"/>
</dbReference>
<organism evidence="5 6">
    <name type="scientific">Nocardiopsis endophytica</name>
    <dbReference type="NCBI Taxonomy" id="3018445"/>
    <lineage>
        <taxon>Bacteria</taxon>
        <taxon>Bacillati</taxon>
        <taxon>Actinomycetota</taxon>
        <taxon>Actinomycetes</taxon>
        <taxon>Streptosporangiales</taxon>
        <taxon>Nocardiopsidaceae</taxon>
        <taxon>Nocardiopsis</taxon>
    </lineage>
</organism>
<evidence type="ECO:0000256" key="3">
    <source>
        <dbReference type="ARBA" id="ARBA00023163"/>
    </source>
</evidence>
<dbReference type="EMBL" id="JAQFWQ010000038">
    <property type="protein sequence ID" value="MDA2811887.1"/>
    <property type="molecule type" value="Genomic_DNA"/>
</dbReference>
<gene>
    <name evidence="5" type="ORF">O4J56_14685</name>
</gene>
<dbReference type="SMART" id="SM00895">
    <property type="entry name" value="FCD"/>
    <property type="match status" value="1"/>
</dbReference>
<dbReference type="PRINTS" id="PR00035">
    <property type="entry name" value="HTHGNTR"/>
</dbReference>
<dbReference type="Gene3D" id="1.10.10.10">
    <property type="entry name" value="Winged helix-like DNA-binding domain superfamily/Winged helix DNA-binding domain"/>
    <property type="match status" value="1"/>
</dbReference>
<dbReference type="InterPro" id="IPR008920">
    <property type="entry name" value="TF_FadR/GntR_C"/>
</dbReference>
<keyword evidence="1" id="KW-0805">Transcription regulation</keyword>
<dbReference type="PANTHER" id="PTHR43537">
    <property type="entry name" value="TRANSCRIPTIONAL REGULATOR, GNTR FAMILY"/>
    <property type="match status" value="1"/>
</dbReference>
<keyword evidence="2" id="KW-0238">DNA-binding</keyword>
<sequence length="245" mass="26743">MADETRSDPPPSPLLSARDRVLDALRRAIITLRLAPGTPVSEKDLAAELAVSRTPVRESVILLRAEGLVEVYPQVGTFVAPVDLERVRQAQFIREAVECTSLEQADPAAARGRTGELRALLASQREAGRAGDHDRFFDLDEEFHRALLALAGNLSAWGTVNAAKAHLDRARRLSLIDTRPIGELVEQHTGIVDAIEAEDTSAAVAALRAHLRTVFEDVERIRAASPDLFSEGPRRPVRRTVTTLG</sequence>
<dbReference type="Proteomes" id="UP001527866">
    <property type="component" value="Unassembled WGS sequence"/>
</dbReference>
<evidence type="ECO:0000313" key="6">
    <source>
        <dbReference type="Proteomes" id="UP001527866"/>
    </source>
</evidence>
<evidence type="ECO:0000259" key="4">
    <source>
        <dbReference type="PROSITE" id="PS50949"/>
    </source>
</evidence>
<dbReference type="Pfam" id="PF07729">
    <property type="entry name" value="FCD"/>
    <property type="match status" value="1"/>
</dbReference>
<dbReference type="PROSITE" id="PS50949">
    <property type="entry name" value="HTH_GNTR"/>
    <property type="match status" value="1"/>
</dbReference>
<accession>A0ABT4U6A0</accession>
<dbReference type="SMART" id="SM00345">
    <property type="entry name" value="HTH_GNTR"/>
    <property type="match status" value="1"/>
</dbReference>
<dbReference type="InterPro" id="IPR000524">
    <property type="entry name" value="Tscrpt_reg_HTH_GntR"/>
</dbReference>
<dbReference type="InterPro" id="IPR011711">
    <property type="entry name" value="GntR_C"/>
</dbReference>
<dbReference type="SUPFAM" id="SSF46785">
    <property type="entry name" value="Winged helix' DNA-binding domain"/>
    <property type="match status" value="1"/>
</dbReference>
<dbReference type="Gene3D" id="1.20.120.530">
    <property type="entry name" value="GntR ligand-binding domain-like"/>
    <property type="match status" value="1"/>
</dbReference>
<keyword evidence="3" id="KW-0804">Transcription</keyword>
<comment type="caution">
    <text evidence="5">The sequence shown here is derived from an EMBL/GenBank/DDBJ whole genome shotgun (WGS) entry which is preliminary data.</text>
</comment>
<keyword evidence="6" id="KW-1185">Reference proteome</keyword>
<dbReference type="InterPro" id="IPR036390">
    <property type="entry name" value="WH_DNA-bd_sf"/>
</dbReference>
<feature type="domain" description="HTH gntR-type" evidence="4">
    <location>
        <begin position="15"/>
        <end position="82"/>
    </location>
</feature>
<proteinExistence type="predicted"/>